<dbReference type="InterPro" id="IPR018253">
    <property type="entry name" value="DnaJ_domain_CS"/>
</dbReference>
<feature type="non-terminal residue" evidence="3">
    <location>
        <position position="1"/>
    </location>
</feature>
<dbReference type="PROSITE" id="PS00636">
    <property type="entry name" value="DNAJ_1"/>
    <property type="match status" value="1"/>
</dbReference>
<dbReference type="SUPFAM" id="SSF46565">
    <property type="entry name" value="Chaperone J-domain"/>
    <property type="match status" value="1"/>
</dbReference>
<name>A0A382FSM9_9ZZZZ</name>
<dbReference type="PANTHER" id="PTHR43948">
    <property type="entry name" value="DNAJ HOMOLOG SUBFAMILY B"/>
    <property type="match status" value="1"/>
</dbReference>
<dbReference type="EMBL" id="UINC01051244">
    <property type="protein sequence ID" value="SVB65157.1"/>
    <property type="molecule type" value="Genomic_DNA"/>
</dbReference>
<sequence length="81" mass="8907">VSKSASKDEIKKAYRKVAMKYHPDKNPGDKEAEQNFKVAAEAYSVLRDDRKKAQYDQFGHAGVGMGDQGGAQGFGGRHMSM</sequence>
<dbReference type="GO" id="GO:0005737">
    <property type="term" value="C:cytoplasm"/>
    <property type="evidence" value="ECO:0007669"/>
    <property type="project" value="TreeGrafter"/>
</dbReference>
<dbReference type="AlphaFoldDB" id="A0A382FSM9"/>
<dbReference type="SMART" id="SM00271">
    <property type="entry name" value="DnaJ"/>
    <property type="match status" value="1"/>
</dbReference>
<feature type="domain" description="J" evidence="2">
    <location>
        <begin position="1"/>
        <end position="59"/>
    </location>
</feature>
<evidence type="ECO:0000313" key="3">
    <source>
        <dbReference type="EMBL" id="SVB65157.1"/>
    </source>
</evidence>
<feature type="non-terminal residue" evidence="3">
    <location>
        <position position="81"/>
    </location>
</feature>
<dbReference type="GO" id="GO:0005634">
    <property type="term" value="C:nucleus"/>
    <property type="evidence" value="ECO:0007669"/>
    <property type="project" value="TreeGrafter"/>
</dbReference>
<dbReference type="GO" id="GO:0044183">
    <property type="term" value="F:protein folding chaperone"/>
    <property type="evidence" value="ECO:0007669"/>
    <property type="project" value="TreeGrafter"/>
</dbReference>
<evidence type="ECO:0000259" key="2">
    <source>
        <dbReference type="PROSITE" id="PS50076"/>
    </source>
</evidence>
<gene>
    <name evidence="3" type="ORF">METZ01_LOCUS218011</name>
</gene>
<evidence type="ECO:0000256" key="1">
    <source>
        <dbReference type="SAM" id="MobiDB-lite"/>
    </source>
</evidence>
<feature type="compositionally biased region" description="Gly residues" evidence="1">
    <location>
        <begin position="61"/>
        <end position="81"/>
    </location>
</feature>
<reference evidence="3" key="1">
    <citation type="submission" date="2018-05" db="EMBL/GenBank/DDBJ databases">
        <authorList>
            <person name="Lanie J.A."/>
            <person name="Ng W.-L."/>
            <person name="Kazmierczak K.M."/>
            <person name="Andrzejewski T.M."/>
            <person name="Davidsen T.M."/>
            <person name="Wayne K.J."/>
            <person name="Tettelin H."/>
            <person name="Glass J.I."/>
            <person name="Rusch D."/>
            <person name="Podicherti R."/>
            <person name="Tsui H.-C.T."/>
            <person name="Winkler M.E."/>
        </authorList>
    </citation>
    <scope>NUCLEOTIDE SEQUENCE</scope>
</reference>
<dbReference type="InterPro" id="IPR001623">
    <property type="entry name" value="DnaJ_domain"/>
</dbReference>
<dbReference type="PRINTS" id="PR00625">
    <property type="entry name" value="JDOMAIN"/>
</dbReference>
<dbReference type="PANTHER" id="PTHR43948:SF10">
    <property type="entry name" value="MRJ, ISOFORM E"/>
    <property type="match status" value="1"/>
</dbReference>
<dbReference type="PROSITE" id="PS50076">
    <property type="entry name" value="DNAJ_2"/>
    <property type="match status" value="1"/>
</dbReference>
<proteinExistence type="predicted"/>
<protein>
    <recommendedName>
        <fullName evidence="2">J domain-containing protein</fullName>
    </recommendedName>
</protein>
<dbReference type="GO" id="GO:0051087">
    <property type="term" value="F:protein-folding chaperone binding"/>
    <property type="evidence" value="ECO:0007669"/>
    <property type="project" value="TreeGrafter"/>
</dbReference>
<organism evidence="3">
    <name type="scientific">marine metagenome</name>
    <dbReference type="NCBI Taxonomy" id="408172"/>
    <lineage>
        <taxon>unclassified sequences</taxon>
        <taxon>metagenomes</taxon>
        <taxon>ecological metagenomes</taxon>
    </lineage>
</organism>
<dbReference type="InterPro" id="IPR036869">
    <property type="entry name" value="J_dom_sf"/>
</dbReference>
<dbReference type="GO" id="GO:0051082">
    <property type="term" value="F:unfolded protein binding"/>
    <property type="evidence" value="ECO:0007669"/>
    <property type="project" value="TreeGrafter"/>
</dbReference>
<feature type="region of interest" description="Disordered" evidence="1">
    <location>
        <begin position="59"/>
        <end position="81"/>
    </location>
</feature>
<dbReference type="Pfam" id="PF00226">
    <property type="entry name" value="DnaJ"/>
    <property type="match status" value="1"/>
</dbReference>
<accession>A0A382FSM9</accession>
<dbReference type="Gene3D" id="1.10.287.110">
    <property type="entry name" value="DnaJ domain"/>
    <property type="match status" value="1"/>
</dbReference>
<dbReference type="CDD" id="cd06257">
    <property type="entry name" value="DnaJ"/>
    <property type="match status" value="1"/>
</dbReference>